<dbReference type="EC" id="3.6.1.41" evidence="5"/>
<dbReference type="NCBIfam" id="TIGR00668">
    <property type="entry name" value="apaH"/>
    <property type="match status" value="1"/>
</dbReference>
<dbReference type="SUPFAM" id="SSF56300">
    <property type="entry name" value="Metallo-dependent phosphatases"/>
    <property type="match status" value="1"/>
</dbReference>
<keyword evidence="8" id="KW-1185">Reference proteome</keyword>
<comment type="function">
    <text evidence="1 5">Hydrolyzes diadenosine 5',5'''-P1,P4-tetraphosphate to yield ADP.</text>
</comment>
<evidence type="ECO:0000256" key="4">
    <source>
        <dbReference type="ARBA" id="ARBA00049417"/>
    </source>
</evidence>
<dbReference type="HOGENOM" id="CLU_056184_2_0_6"/>
<dbReference type="HAMAP" id="MF_00199">
    <property type="entry name" value="ApaH"/>
    <property type="match status" value="1"/>
</dbReference>
<dbReference type="Pfam" id="PF00149">
    <property type="entry name" value="Metallophos"/>
    <property type="match status" value="1"/>
</dbReference>
<comment type="similarity">
    <text evidence="2 5">Belongs to the Ap4A hydrolase family.</text>
</comment>
<dbReference type="PANTHER" id="PTHR40942">
    <property type="match status" value="1"/>
</dbReference>
<dbReference type="PATRIC" id="fig|754477.3.peg.892"/>
<dbReference type="InterPro" id="IPR029052">
    <property type="entry name" value="Metallo-depent_PP-like"/>
</dbReference>
<dbReference type="GO" id="GO:0008803">
    <property type="term" value="F:bis(5'-nucleosyl)-tetraphosphatase (symmetrical) activity"/>
    <property type="evidence" value="ECO:0007669"/>
    <property type="project" value="UniProtKB-UniRule"/>
</dbReference>
<organism evidence="7 8">
    <name type="scientific">Methylophaga frappieri (strain ATCC BAA-2434 / DSM 25690 / JAM7)</name>
    <dbReference type="NCBI Taxonomy" id="754477"/>
    <lineage>
        <taxon>Bacteria</taxon>
        <taxon>Pseudomonadati</taxon>
        <taxon>Pseudomonadota</taxon>
        <taxon>Gammaproteobacteria</taxon>
        <taxon>Thiotrichales</taxon>
        <taxon>Piscirickettsiaceae</taxon>
        <taxon>Methylophaga</taxon>
    </lineage>
</organism>
<evidence type="ECO:0000313" key="8">
    <source>
        <dbReference type="Proteomes" id="UP000009145"/>
    </source>
</evidence>
<dbReference type="eggNOG" id="COG0639">
    <property type="taxonomic scope" value="Bacteria"/>
</dbReference>
<evidence type="ECO:0000313" key="7">
    <source>
        <dbReference type="EMBL" id="AFJ02072.1"/>
    </source>
</evidence>
<dbReference type="STRING" id="754477.Q7C_903"/>
<evidence type="ECO:0000256" key="1">
    <source>
        <dbReference type="ARBA" id="ARBA00003413"/>
    </source>
</evidence>
<dbReference type="Gene3D" id="3.60.21.10">
    <property type="match status" value="1"/>
</dbReference>
<dbReference type="CDD" id="cd07422">
    <property type="entry name" value="MPP_ApaH"/>
    <property type="match status" value="1"/>
</dbReference>
<accession>I1YGM9</accession>
<reference evidence="7 8" key="1">
    <citation type="journal article" date="2012" name="J. Bacteriol.">
        <title>Complete genome sequences of Methylophaga sp. strain JAM1 and Methylophaga sp. strain JAM7.</title>
        <authorList>
            <person name="Villeneuve C."/>
            <person name="Martineau C."/>
            <person name="Mauffrey F."/>
            <person name="Villemur R."/>
        </authorList>
    </citation>
    <scope>NUCLEOTIDE SEQUENCE [LARGE SCALE GENOMIC DNA]</scope>
    <source>
        <strain evidence="7 8">JAM7</strain>
    </source>
</reference>
<sequence>MAVYAIGDVQGCLYELVQLLEQLNFDLERDEVWFAGDLVNRGPQSADTLRFIRSLGRNAKVVLGNHDLHLVAQAAGIKEHQHRLDTIDNVLTADDADELICWLRKQPLFHHDAALGFSMVHAGLPPQWTIAEAMERAAEVSAVLRSDDWQDFFHHMYGNKPKYWSATLTGWDRLRYITNCFTRLRYCHHDGALALKFKGSPEARPDGQQPWFAMPNRASANDRIVFGHWSQLGTGQYGNAFSLDSGAVWGEKLTALRLDALPWQWTEVIAHPSGRVIQTPLSRAKVMD</sequence>
<dbReference type="KEGG" id="mec:Q7C_903"/>
<dbReference type="InterPro" id="IPR004617">
    <property type="entry name" value="ApaH"/>
</dbReference>
<protein>
    <recommendedName>
        <fullName evidence="5">Bis(5'-nucleosyl)-tetraphosphatase, symmetrical</fullName>
        <ecNumber evidence="5">3.6.1.41</ecNumber>
    </recommendedName>
    <alternativeName>
        <fullName evidence="5">Ap4A hydrolase</fullName>
    </alternativeName>
    <alternativeName>
        <fullName evidence="5">Diadenosine 5',5'''-P1,P4-tetraphosphate pyrophosphohydrolase</fullName>
    </alternativeName>
    <alternativeName>
        <fullName evidence="5">Diadenosine tetraphosphatase</fullName>
    </alternativeName>
</protein>
<proteinExistence type="inferred from homology"/>
<dbReference type="OrthoDB" id="9807890at2"/>
<dbReference type="PIRSF" id="PIRSF000903">
    <property type="entry name" value="B5n-ttraPtase_sm"/>
    <property type="match status" value="1"/>
</dbReference>
<evidence type="ECO:0000256" key="3">
    <source>
        <dbReference type="ARBA" id="ARBA00022801"/>
    </source>
</evidence>
<dbReference type="PANTHER" id="PTHR40942:SF4">
    <property type="entry name" value="CYTOCHROME C5"/>
    <property type="match status" value="1"/>
</dbReference>
<keyword evidence="3 5" id="KW-0378">Hydrolase</keyword>
<feature type="domain" description="Calcineurin-like phosphoesterase" evidence="6">
    <location>
        <begin position="1"/>
        <end position="159"/>
    </location>
</feature>
<comment type="catalytic activity">
    <reaction evidence="4 5">
        <text>P(1),P(4)-bis(5'-adenosyl) tetraphosphate + H2O = 2 ADP + 2 H(+)</text>
        <dbReference type="Rhea" id="RHEA:24252"/>
        <dbReference type="ChEBI" id="CHEBI:15377"/>
        <dbReference type="ChEBI" id="CHEBI:15378"/>
        <dbReference type="ChEBI" id="CHEBI:58141"/>
        <dbReference type="ChEBI" id="CHEBI:456216"/>
        <dbReference type="EC" id="3.6.1.41"/>
    </reaction>
</comment>
<dbReference type="EMBL" id="CP003380">
    <property type="protein sequence ID" value="AFJ02072.1"/>
    <property type="molecule type" value="Genomic_DNA"/>
</dbReference>
<gene>
    <name evidence="5" type="primary">apaH</name>
    <name evidence="7" type="ordered locus">Q7C_903</name>
</gene>
<evidence type="ECO:0000256" key="5">
    <source>
        <dbReference type="HAMAP-Rule" id="MF_00199"/>
    </source>
</evidence>
<dbReference type="AlphaFoldDB" id="I1YGM9"/>
<evidence type="ECO:0000256" key="2">
    <source>
        <dbReference type="ARBA" id="ARBA00005419"/>
    </source>
</evidence>
<dbReference type="Proteomes" id="UP000009145">
    <property type="component" value="Chromosome"/>
</dbReference>
<dbReference type="InterPro" id="IPR004843">
    <property type="entry name" value="Calcineurin-like_PHP"/>
</dbReference>
<name>I1YGM9_METFJ</name>
<dbReference type="NCBIfam" id="NF001204">
    <property type="entry name" value="PRK00166.1"/>
    <property type="match status" value="1"/>
</dbReference>
<dbReference type="RefSeq" id="WP_014703493.1">
    <property type="nucleotide sequence ID" value="NC_017856.1"/>
</dbReference>
<evidence type="ECO:0000259" key="6">
    <source>
        <dbReference type="Pfam" id="PF00149"/>
    </source>
</evidence>